<reference evidence="4" key="1">
    <citation type="journal article" date="2019" name="Int. J. Syst. Evol. Microbiol.">
        <title>The Global Catalogue of Microorganisms (GCM) 10K type strain sequencing project: providing services to taxonomists for standard genome sequencing and annotation.</title>
        <authorList>
            <consortium name="The Broad Institute Genomics Platform"/>
            <consortium name="The Broad Institute Genome Sequencing Center for Infectious Disease"/>
            <person name="Wu L."/>
            <person name="Ma J."/>
        </authorList>
    </citation>
    <scope>NUCLEOTIDE SEQUENCE [LARGE SCALE GENOMIC DNA]</scope>
    <source>
        <strain evidence="4">CGMCC 4.7241</strain>
    </source>
</reference>
<dbReference type="InterPro" id="IPR017517">
    <property type="entry name" value="Maleyloyr_isom"/>
</dbReference>
<dbReference type="Proteomes" id="UP001595699">
    <property type="component" value="Unassembled WGS sequence"/>
</dbReference>
<evidence type="ECO:0000313" key="3">
    <source>
        <dbReference type="EMBL" id="MFC3761683.1"/>
    </source>
</evidence>
<protein>
    <submittedName>
        <fullName evidence="3">TIGR03086 family metal-binding protein</fullName>
    </submittedName>
</protein>
<dbReference type="Pfam" id="PF11716">
    <property type="entry name" value="MDMPI_N"/>
    <property type="match status" value="1"/>
</dbReference>
<dbReference type="RefSeq" id="WP_205114301.1">
    <property type="nucleotide sequence ID" value="NZ_JAFBCM010000001.1"/>
</dbReference>
<dbReference type="NCBIfam" id="TIGR03083">
    <property type="entry name" value="maleylpyruvate isomerase family mycothiol-dependent enzyme"/>
    <property type="match status" value="1"/>
</dbReference>
<dbReference type="InterPro" id="IPR024344">
    <property type="entry name" value="MDMPI_metal-binding"/>
</dbReference>
<evidence type="ECO:0000256" key="1">
    <source>
        <dbReference type="SAM" id="MobiDB-lite"/>
    </source>
</evidence>
<feature type="domain" description="Mycothiol-dependent maleylpyruvate isomerase metal-binding" evidence="2">
    <location>
        <begin position="13"/>
        <end position="125"/>
    </location>
</feature>
<evidence type="ECO:0000259" key="2">
    <source>
        <dbReference type="Pfam" id="PF11716"/>
    </source>
</evidence>
<dbReference type="InterPro" id="IPR034660">
    <property type="entry name" value="DinB/YfiT-like"/>
</dbReference>
<sequence length="199" mass="21660">MQLDERVVRVSIDIAKHLTSADLDRPSTCAGWTVGDLLAHMTAQHNGFAAAANGIGLELQHWQVAPATPEAYVRSAERVLQAFAADGVTERSFHLPEFTTSRGFPGAQAIGFHFIDYAIHSWDLARSLGHSYDPADDIVEPAYEITAAIPDGPERLQPNSPFRPALEDAGDGNKWHAVLRMLGRDPNWRPDANPLGSSA</sequence>
<dbReference type="Gene3D" id="1.20.120.450">
    <property type="entry name" value="dinb family like domain"/>
    <property type="match status" value="1"/>
</dbReference>
<proteinExistence type="predicted"/>
<comment type="caution">
    <text evidence="3">The sequence shown here is derived from an EMBL/GenBank/DDBJ whole genome shotgun (WGS) entry which is preliminary data.</text>
</comment>
<organism evidence="3 4">
    <name type="scientific">Tenggerimyces flavus</name>
    <dbReference type="NCBI Taxonomy" id="1708749"/>
    <lineage>
        <taxon>Bacteria</taxon>
        <taxon>Bacillati</taxon>
        <taxon>Actinomycetota</taxon>
        <taxon>Actinomycetes</taxon>
        <taxon>Propionibacteriales</taxon>
        <taxon>Nocardioidaceae</taxon>
        <taxon>Tenggerimyces</taxon>
    </lineage>
</organism>
<gene>
    <name evidence="3" type="ORF">ACFOUW_12625</name>
</gene>
<dbReference type="EMBL" id="JBHRZH010000009">
    <property type="protein sequence ID" value="MFC3761683.1"/>
    <property type="molecule type" value="Genomic_DNA"/>
</dbReference>
<feature type="region of interest" description="Disordered" evidence="1">
    <location>
        <begin position="150"/>
        <end position="170"/>
    </location>
</feature>
<evidence type="ECO:0000313" key="4">
    <source>
        <dbReference type="Proteomes" id="UP001595699"/>
    </source>
</evidence>
<dbReference type="NCBIfam" id="TIGR03086">
    <property type="entry name" value="TIGR03086 family metal-binding protein"/>
    <property type="match status" value="1"/>
</dbReference>
<dbReference type="SUPFAM" id="SSF109854">
    <property type="entry name" value="DinB/YfiT-like putative metalloenzymes"/>
    <property type="match status" value="1"/>
</dbReference>
<keyword evidence="4" id="KW-1185">Reference proteome</keyword>
<accession>A0ABV7Y9A8</accession>
<name>A0ABV7Y9A8_9ACTN</name>
<dbReference type="InterPro" id="IPR017520">
    <property type="entry name" value="CHP03086"/>
</dbReference>